<accession>A0AA39J9S9</accession>
<evidence type="ECO:0000313" key="2">
    <source>
        <dbReference type="EMBL" id="KAK0438027.1"/>
    </source>
</evidence>
<feature type="transmembrane region" description="Helical" evidence="1">
    <location>
        <begin position="217"/>
        <end position="239"/>
    </location>
</feature>
<organism evidence="2 3">
    <name type="scientific">Armillaria borealis</name>
    <dbReference type="NCBI Taxonomy" id="47425"/>
    <lineage>
        <taxon>Eukaryota</taxon>
        <taxon>Fungi</taxon>
        <taxon>Dikarya</taxon>
        <taxon>Basidiomycota</taxon>
        <taxon>Agaricomycotina</taxon>
        <taxon>Agaricomycetes</taxon>
        <taxon>Agaricomycetidae</taxon>
        <taxon>Agaricales</taxon>
        <taxon>Marasmiineae</taxon>
        <taxon>Physalacriaceae</taxon>
        <taxon>Armillaria</taxon>
    </lineage>
</organism>
<feature type="transmembrane region" description="Helical" evidence="1">
    <location>
        <begin position="91"/>
        <end position="108"/>
    </location>
</feature>
<feature type="transmembrane region" description="Helical" evidence="1">
    <location>
        <begin position="6"/>
        <end position="25"/>
    </location>
</feature>
<feature type="transmembrane region" description="Helical" evidence="1">
    <location>
        <begin position="305"/>
        <end position="325"/>
    </location>
</feature>
<feature type="transmembrane region" description="Helical" evidence="1">
    <location>
        <begin position="62"/>
        <end position="79"/>
    </location>
</feature>
<feature type="transmembrane region" description="Helical" evidence="1">
    <location>
        <begin position="120"/>
        <end position="148"/>
    </location>
</feature>
<keyword evidence="1" id="KW-0812">Transmembrane</keyword>
<gene>
    <name evidence="2" type="ORF">EV421DRAFT_1906871</name>
</gene>
<sequence length="413" mass="48171">MNVTINLFENILGIIWLFNAVIYFIPASEEIPSYFLPVLSFITLLVFICAAPYAAYREGNNLIVSSYFCSSFLVFNFYMRLDCGLSWMKHTLLFIVIQAINHGLFWIYCTLRKEAYAAHFFYFHACVVANFEAIYAVDLYFYAVLFSANKGTIYEEMMQRRISIVDKVTRARRRYEYELDGDRMFDPEAGGSEHFLALGPPPPPTRLRFILTMDLDILFFTVNLAYIYILILNAGIYFLPAEDDLPSYALPLLAFITMLHFICAAPYVVYREGTDLLCISYLCSSFLIFNFYMRMDYGLSWIKHTLLFIGVQAINHTLFYVYCTLRKEAYTSGFFYLHAVLASIVEDYATLPSIIYIELFSADKEAVYQKIAQRRQFIRHKIAQAHRRYENDLYGDDPEYFLELEPPPPQYVP</sequence>
<dbReference type="Proteomes" id="UP001175226">
    <property type="component" value="Unassembled WGS sequence"/>
</dbReference>
<keyword evidence="3" id="KW-1185">Reference proteome</keyword>
<protein>
    <submittedName>
        <fullName evidence="2">Uncharacterized protein</fullName>
    </submittedName>
</protein>
<name>A0AA39J9S9_9AGAR</name>
<dbReference type="AlphaFoldDB" id="A0AA39J9S9"/>
<evidence type="ECO:0000256" key="1">
    <source>
        <dbReference type="SAM" id="Phobius"/>
    </source>
</evidence>
<keyword evidence="1" id="KW-0472">Membrane</keyword>
<evidence type="ECO:0000313" key="3">
    <source>
        <dbReference type="Proteomes" id="UP001175226"/>
    </source>
</evidence>
<feature type="transmembrane region" description="Helical" evidence="1">
    <location>
        <begin position="276"/>
        <end position="293"/>
    </location>
</feature>
<proteinExistence type="predicted"/>
<dbReference type="EMBL" id="JAUEPT010000045">
    <property type="protein sequence ID" value="KAK0438027.1"/>
    <property type="molecule type" value="Genomic_DNA"/>
</dbReference>
<feature type="transmembrane region" description="Helical" evidence="1">
    <location>
        <begin position="34"/>
        <end position="56"/>
    </location>
</feature>
<feature type="transmembrane region" description="Helical" evidence="1">
    <location>
        <begin position="245"/>
        <end position="269"/>
    </location>
</feature>
<keyword evidence="1" id="KW-1133">Transmembrane helix</keyword>
<reference evidence="2" key="1">
    <citation type="submission" date="2023-06" db="EMBL/GenBank/DDBJ databases">
        <authorList>
            <consortium name="Lawrence Berkeley National Laboratory"/>
            <person name="Ahrendt S."/>
            <person name="Sahu N."/>
            <person name="Indic B."/>
            <person name="Wong-Bajracharya J."/>
            <person name="Merenyi Z."/>
            <person name="Ke H.-M."/>
            <person name="Monk M."/>
            <person name="Kocsube S."/>
            <person name="Drula E."/>
            <person name="Lipzen A."/>
            <person name="Balint B."/>
            <person name="Henrissat B."/>
            <person name="Andreopoulos B."/>
            <person name="Martin F.M."/>
            <person name="Harder C.B."/>
            <person name="Rigling D."/>
            <person name="Ford K.L."/>
            <person name="Foster G.D."/>
            <person name="Pangilinan J."/>
            <person name="Papanicolaou A."/>
            <person name="Barry K."/>
            <person name="LaButti K."/>
            <person name="Viragh M."/>
            <person name="Koriabine M."/>
            <person name="Yan M."/>
            <person name="Riley R."/>
            <person name="Champramary S."/>
            <person name="Plett K.L."/>
            <person name="Tsai I.J."/>
            <person name="Slot J."/>
            <person name="Sipos G."/>
            <person name="Plett J."/>
            <person name="Nagy L.G."/>
            <person name="Grigoriev I.V."/>
        </authorList>
    </citation>
    <scope>NUCLEOTIDE SEQUENCE</scope>
    <source>
        <strain evidence="2">FPL87.14</strain>
    </source>
</reference>
<comment type="caution">
    <text evidence="2">The sequence shown here is derived from an EMBL/GenBank/DDBJ whole genome shotgun (WGS) entry which is preliminary data.</text>
</comment>